<dbReference type="RefSeq" id="WP_260977626.1">
    <property type="nucleotide sequence ID" value="NZ_JAOANI010000028.1"/>
</dbReference>
<dbReference type="PROSITE" id="PS51833">
    <property type="entry name" value="HDOD"/>
    <property type="match status" value="1"/>
</dbReference>
<dbReference type="InterPro" id="IPR013976">
    <property type="entry name" value="HDOD"/>
</dbReference>
<dbReference type="PANTHER" id="PTHR33525">
    <property type="match status" value="1"/>
</dbReference>
<dbReference type="PANTHER" id="PTHR33525:SF3">
    <property type="entry name" value="RIBONUCLEASE Y"/>
    <property type="match status" value="1"/>
</dbReference>
<dbReference type="Pfam" id="PF08668">
    <property type="entry name" value="HDOD"/>
    <property type="match status" value="1"/>
</dbReference>
<dbReference type="InterPro" id="IPR052340">
    <property type="entry name" value="RNase_Y/CdgJ"/>
</dbReference>
<name>A0A9X2WIE5_9GAMM</name>
<reference evidence="2" key="2">
    <citation type="submission" date="2022-08" db="EMBL/GenBank/DDBJ databases">
        <authorList>
            <person name="Dong C."/>
        </authorList>
    </citation>
    <scope>NUCLEOTIDE SEQUENCE</scope>
    <source>
        <strain evidence="2">59MF3M-4</strain>
    </source>
</reference>
<reference evidence="2" key="1">
    <citation type="journal article" date="2022" name="Front. Microbiol.">
        <title>Genome-based taxonomic rearrangement of Oceanobacter-related bacteria including the description of Thalassolituus hydrocarbonoclasticus sp. nov. and Thalassolituus pacificus sp. nov. and emended description of the genus Thalassolituus.</title>
        <authorList>
            <person name="Dong C."/>
            <person name="Wei L."/>
            <person name="Wang J."/>
            <person name="Lai Q."/>
            <person name="Huang Z."/>
            <person name="Shao Z."/>
        </authorList>
    </citation>
    <scope>NUCLEOTIDE SEQUENCE</scope>
    <source>
        <strain evidence="2">59MF3M-4</strain>
    </source>
</reference>
<dbReference type="AlphaFoldDB" id="A0A9X2WIE5"/>
<feature type="domain" description="HDOD" evidence="1">
    <location>
        <begin position="23"/>
        <end position="210"/>
    </location>
</feature>
<keyword evidence="3" id="KW-1185">Reference proteome</keyword>
<dbReference type="Gene3D" id="1.10.3210.10">
    <property type="entry name" value="Hypothetical protein af1432"/>
    <property type="match status" value="1"/>
</dbReference>
<protein>
    <submittedName>
        <fullName evidence="2">HDOD domain-containing protein</fullName>
    </submittedName>
</protein>
<dbReference type="SUPFAM" id="SSF109604">
    <property type="entry name" value="HD-domain/PDEase-like"/>
    <property type="match status" value="1"/>
</dbReference>
<accession>A0A9X2WIE5</accession>
<gene>
    <name evidence="2" type="ORF">NYR02_17415</name>
</gene>
<comment type="caution">
    <text evidence="2">The sequence shown here is derived from an EMBL/GenBank/DDBJ whole genome shotgun (WGS) entry which is preliminary data.</text>
</comment>
<dbReference type="EMBL" id="JAOANI010000028">
    <property type="protein sequence ID" value="MCT7360803.1"/>
    <property type="molecule type" value="Genomic_DNA"/>
</dbReference>
<evidence type="ECO:0000259" key="1">
    <source>
        <dbReference type="PROSITE" id="PS51833"/>
    </source>
</evidence>
<sequence>MSNLAQQVKDDIVAQIKNDELVLPTLPEIALRVREVAEDANATIPQLSQIIAQDPALSARIIKVTNSPLIRASSPVTDLSTAISRLGIDFTSSLAIGLAMEQMFQATHDIIDKRMRECWARAMEIASSAQVLARHFTKLQPDQAMLAGLVHQIGMLPILAYAENHSDLLNDSFSLDMVLEKLHPSLGSYILRSWEFSPELVNVPKEYLNLQHQADSADYCDLVQVATLQSYDGSDHPLAKINRGELGSYQRLGLDADEEVTQWQELNDEAEATQTALR</sequence>
<evidence type="ECO:0000313" key="3">
    <source>
        <dbReference type="Proteomes" id="UP001147830"/>
    </source>
</evidence>
<dbReference type="Proteomes" id="UP001147830">
    <property type="component" value="Unassembled WGS sequence"/>
</dbReference>
<proteinExistence type="predicted"/>
<evidence type="ECO:0000313" key="2">
    <source>
        <dbReference type="EMBL" id="MCT7360803.1"/>
    </source>
</evidence>
<organism evidence="2 3">
    <name type="scientific">Thalassolituus pacificus</name>
    <dbReference type="NCBI Taxonomy" id="2975440"/>
    <lineage>
        <taxon>Bacteria</taxon>
        <taxon>Pseudomonadati</taxon>
        <taxon>Pseudomonadota</taxon>
        <taxon>Gammaproteobacteria</taxon>
        <taxon>Oceanospirillales</taxon>
        <taxon>Oceanospirillaceae</taxon>
        <taxon>Thalassolituus</taxon>
    </lineage>
</organism>